<accession>A0ABN9REW1</accession>
<evidence type="ECO:0000313" key="7">
    <source>
        <dbReference type="Proteomes" id="UP001189429"/>
    </source>
</evidence>
<keyword evidence="7" id="KW-1185">Reference proteome</keyword>
<dbReference type="EMBL" id="CAUYUJ010006313">
    <property type="protein sequence ID" value="CAK0816915.1"/>
    <property type="molecule type" value="Genomic_DNA"/>
</dbReference>
<feature type="region of interest" description="Disordered" evidence="3">
    <location>
        <begin position="610"/>
        <end position="737"/>
    </location>
</feature>
<feature type="compositionally biased region" description="Low complexity" evidence="3">
    <location>
        <begin position="644"/>
        <end position="653"/>
    </location>
</feature>
<gene>
    <name evidence="6" type="ORF">PCOR1329_LOCUS19679</name>
</gene>
<dbReference type="Proteomes" id="UP001189429">
    <property type="component" value="Unassembled WGS sequence"/>
</dbReference>
<proteinExistence type="predicted"/>
<dbReference type="PANTHER" id="PTHR47182">
    <property type="entry name" value="CELL WALL ALPHA-1,3-GLUCAN SYNTHASE AGS1-RELATED"/>
    <property type="match status" value="1"/>
</dbReference>
<feature type="region of interest" description="Disordered" evidence="3">
    <location>
        <begin position="1"/>
        <end position="49"/>
    </location>
</feature>
<evidence type="ECO:0000256" key="1">
    <source>
        <dbReference type="ARBA" id="ARBA00022676"/>
    </source>
</evidence>
<feature type="domain" description="Starch synthase catalytic" evidence="5">
    <location>
        <begin position="141"/>
        <end position="364"/>
    </location>
</feature>
<dbReference type="Pfam" id="PF00534">
    <property type="entry name" value="Glycos_transf_1"/>
    <property type="match status" value="1"/>
</dbReference>
<feature type="compositionally biased region" description="Basic residues" evidence="3">
    <location>
        <begin position="1"/>
        <end position="11"/>
    </location>
</feature>
<organism evidence="6 7">
    <name type="scientific">Prorocentrum cordatum</name>
    <dbReference type="NCBI Taxonomy" id="2364126"/>
    <lineage>
        <taxon>Eukaryota</taxon>
        <taxon>Sar</taxon>
        <taxon>Alveolata</taxon>
        <taxon>Dinophyceae</taxon>
        <taxon>Prorocentrales</taxon>
        <taxon>Prorocentraceae</taxon>
        <taxon>Prorocentrum</taxon>
    </lineage>
</organism>
<dbReference type="InterPro" id="IPR001296">
    <property type="entry name" value="Glyco_trans_1"/>
</dbReference>
<sequence>AGPPGRPRRRPAGGPGRRGAPGRRVRREALPGPGEIGADPEPGDADSDPVFFEDVVASSGPRTPVAAMILFLFWTIAPVALYVVNDYYSRTETRKRMVEEGEEQRSFAEVGGAVVASASQHVVLAASLEHSLPHLPKGKAIAGGLGKVMDLVARHHPTDIYMVHPMIGSSDKVDYSSSDRVEEDRLRFEVDGRIETVRVFRYTFWPGGLDGMRVEFLMLSHPVFEARTKESIYPNPMSRRAVLRFFSMWNQAVGALLVRYRVDVFHCPDFHTAVAPWYAVPLHPRLRVLVILHNAEYQGGISTDMIRDSRLTSMAKIWNLPAEIVQKHLVQDGRFNMLKAALDFVMEHQKGVGICAVSEYYAQECHCTYSLLWSVPRIQGLDNPMLEEERAKLTKDLVTTKAESKREIQEQLGLNVDPEARIFVSLGRLVRQKGIDLIADIAPWLLETFPDAQVIIIGPIGDGFGHYAATKLEALSKDSRFRGRVFACCEFMRVADNLKFAADYCLMPSRDEPFGYVDIEFAWRGAVLVGAQAGGLGKVPGFYYVAQNRENTEVMRKELKAVITSAMQAPSDQLSKMAQSALECDFPLNEWQRKLMGLYSDVLRTCGGAGGELHDPGSPATPKPDSQGPGAPEVEMVAAPQRTEPAGPAPAGARRGGEERRGSVSKAMMPRATVTSERQSLPRSSREVDMINVNMERPSAVQFPLRGPPRRCLGVSHPGALRGGDRREDSGEAPPRF</sequence>
<evidence type="ECO:0000256" key="3">
    <source>
        <dbReference type="SAM" id="MobiDB-lite"/>
    </source>
</evidence>
<dbReference type="Gene3D" id="3.40.50.2000">
    <property type="entry name" value="Glycogen Phosphorylase B"/>
    <property type="match status" value="2"/>
</dbReference>
<evidence type="ECO:0000313" key="6">
    <source>
        <dbReference type="EMBL" id="CAK0816915.1"/>
    </source>
</evidence>
<reference evidence="6" key="1">
    <citation type="submission" date="2023-10" db="EMBL/GenBank/DDBJ databases">
        <authorList>
            <person name="Chen Y."/>
            <person name="Shah S."/>
            <person name="Dougan E. K."/>
            <person name="Thang M."/>
            <person name="Chan C."/>
        </authorList>
    </citation>
    <scope>NUCLEOTIDE SEQUENCE [LARGE SCALE GENOMIC DNA]</scope>
</reference>
<keyword evidence="2" id="KW-0808">Transferase</keyword>
<name>A0ABN9REW1_9DINO</name>
<comment type="caution">
    <text evidence="6">The sequence shown here is derived from an EMBL/GenBank/DDBJ whole genome shotgun (WGS) entry which is preliminary data.</text>
</comment>
<keyword evidence="1" id="KW-0328">Glycosyltransferase</keyword>
<evidence type="ECO:0000256" key="2">
    <source>
        <dbReference type="ARBA" id="ARBA00022679"/>
    </source>
</evidence>
<dbReference type="PANTHER" id="PTHR47182:SF5">
    <property type="entry name" value="CELL WALL ALPHA-1,3-GLUCAN SYNTHASE MOK12"/>
    <property type="match status" value="1"/>
</dbReference>
<dbReference type="Pfam" id="PF08323">
    <property type="entry name" value="Glyco_transf_5"/>
    <property type="match status" value="1"/>
</dbReference>
<dbReference type="InterPro" id="IPR013534">
    <property type="entry name" value="Starch_synth_cat_dom"/>
</dbReference>
<dbReference type="SUPFAM" id="SSF53756">
    <property type="entry name" value="UDP-Glycosyltransferase/glycogen phosphorylase"/>
    <property type="match status" value="1"/>
</dbReference>
<feature type="domain" description="Glycosyl transferase family 1" evidence="4">
    <location>
        <begin position="415"/>
        <end position="538"/>
    </location>
</feature>
<evidence type="ECO:0008006" key="8">
    <source>
        <dbReference type="Google" id="ProtNLM"/>
    </source>
</evidence>
<feature type="non-terminal residue" evidence="6">
    <location>
        <position position="1"/>
    </location>
</feature>
<evidence type="ECO:0000259" key="5">
    <source>
        <dbReference type="Pfam" id="PF08323"/>
    </source>
</evidence>
<feature type="compositionally biased region" description="Polar residues" evidence="3">
    <location>
        <begin position="673"/>
        <end position="683"/>
    </location>
</feature>
<evidence type="ECO:0000259" key="4">
    <source>
        <dbReference type="Pfam" id="PF00534"/>
    </source>
</evidence>
<dbReference type="InterPro" id="IPR058655">
    <property type="entry name" value="Mok11-14/Ags1-like"/>
</dbReference>
<protein>
    <recommendedName>
        <fullName evidence="8">Glycogen(starch) synthase</fullName>
    </recommendedName>
</protein>